<feature type="region of interest" description="Disordered" evidence="1">
    <location>
        <begin position="1"/>
        <end position="42"/>
    </location>
</feature>
<accession>A0A1V5SU37</accession>
<evidence type="ECO:0000256" key="1">
    <source>
        <dbReference type="SAM" id="MobiDB-lite"/>
    </source>
</evidence>
<dbReference type="Proteomes" id="UP000485569">
    <property type="component" value="Unassembled WGS sequence"/>
</dbReference>
<protein>
    <submittedName>
        <fullName evidence="2">Uncharacterized protein</fullName>
    </submittedName>
</protein>
<evidence type="ECO:0000313" key="2">
    <source>
        <dbReference type="EMBL" id="OQA58050.1"/>
    </source>
</evidence>
<organism evidence="2">
    <name type="scientific">Candidatus Atribacter allofermentans</name>
    <dbReference type="NCBI Taxonomy" id="1852833"/>
    <lineage>
        <taxon>Bacteria</taxon>
        <taxon>Pseudomonadati</taxon>
        <taxon>Atribacterota</taxon>
        <taxon>Atribacteria</taxon>
        <taxon>Atribacterales</taxon>
        <taxon>Atribacteraceae</taxon>
        <taxon>Atribacter</taxon>
    </lineage>
</organism>
<dbReference type="AlphaFoldDB" id="A0A1V5SU37"/>
<gene>
    <name evidence="2" type="ORF">BWY41_01151</name>
</gene>
<proteinExistence type="predicted"/>
<sequence>MIDPRASKSGFYSGSRQPGRPMGGIGGHGPHQMPGPISKPKDTRKTVKQLWVYLKDHRGTLLLYLSRCCYLQF</sequence>
<reference evidence="2" key="1">
    <citation type="submission" date="2017-02" db="EMBL/GenBank/DDBJ databases">
        <title>Delving into the versatile metabolic prowess of the omnipresent phylum Bacteroidetes.</title>
        <authorList>
            <person name="Nobu M.K."/>
            <person name="Mei R."/>
            <person name="Narihiro T."/>
            <person name="Kuroda K."/>
            <person name="Liu W.-T."/>
        </authorList>
    </citation>
    <scope>NUCLEOTIDE SEQUENCE</scope>
    <source>
        <strain evidence="2">ADurb.Bin276</strain>
    </source>
</reference>
<name>A0A1V5SU37_9BACT</name>
<dbReference type="EMBL" id="MWBQ01000081">
    <property type="protein sequence ID" value="OQA58050.1"/>
    <property type="molecule type" value="Genomic_DNA"/>
</dbReference>
<comment type="caution">
    <text evidence="2">The sequence shown here is derived from an EMBL/GenBank/DDBJ whole genome shotgun (WGS) entry which is preliminary data.</text>
</comment>